<evidence type="ECO:0000313" key="1">
    <source>
        <dbReference type="EMBL" id="KIR21649.1"/>
    </source>
</evidence>
<protein>
    <submittedName>
        <fullName evidence="1">HrpE/YscL/FliH and V-type ATPase subunit E</fullName>
    </submittedName>
</protein>
<dbReference type="Proteomes" id="UP000032210">
    <property type="component" value="Unassembled WGS sequence"/>
</dbReference>
<dbReference type="PATRIC" id="fig|294.125.peg.2921"/>
<proteinExistence type="predicted"/>
<sequence>MKSEALLEQAALEVWKRADAQLGRWERDRLVMCQSIEHYATSVTNEVLRSLLEETPHPKRLAALIKQLLVSQVHEVKATLFCHPFEIDEIEQYLSKSKSTVWKLQPDEMITLQTLVLKTDEGDFVISWNSMLDNFFNRTKTP</sequence>
<gene>
    <name evidence="1" type="ORF">PFLU3_28430</name>
</gene>
<dbReference type="Pfam" id="PF06188">
    <property type="entry name" value="HrpE"/>
    <property type="match status" value="1"/>
</dbReference>
<dbReference type="EMBL" id="JXCQ01000022">
    <property type="protein sequence ID" value="KIR21649.1"/>
    <property type="molecule type" value="Genomic_DNA"/>
</dbReference>
<evidence type="ECO:0000313" key="2">
    <source>
        <dbReference type="Proteomes" id="UP000032210"/>
    </source>
</evidence>
<organism evidence="1 2">
    <name type="scientific">Pseudomonas fluorescens</name>
    <dbReference type="NCBI Taxonomy" id="294"/>
    <lineage>
        <taxon>Bacteria</taxon>
        <taxon>Pseudomonadati</taxon>
        <taxon>Pseudomonadota</taxon>
        <taxon>Gammaproteobacteria</taxon>
        <taxon>Pseudomonadales</taxon>
        <taxon>Pseudomonadaceae</taxon>
        <taxon>Pseudomonas</taxon>
    </lineage>
</organism>
<comment type="caution">
    <text evidence="1">The sequence shown here is derived from an EMBL/GenBank/DDBJ whole genome shotgun (WGS) entry which is preliminary data.</text>
</comment>
<reference evidence="1 2" key="1">
    <citation type="submission" date="2015-01" db="EMBL/GenBank/DDBJ databases">
        <title>Genome sequence of the beneficial rhizobacterium Pseudomonas fluorescens 2-79.</title>
        <authorList>
            <person name="Thuermer A."/>
            <person name="Daniel R."/>
        </authorList>
    </citation>
    <scope>NUCLEOTIDE SEQUENCE [LARGE SCALE GENOMIC DNA]</scope>
    <source>
        <strain evidence="1 2">2-79</strain>
    </source>
</reference>
<name>A0A0D0THV1_PSEFL</name>
<dbReference type="AlphaFoldDB" id="A0A0D0THV1"/>
<accession>A0A0D0THV1</accession>
<dbReference type="InterPro" id="IPR009335">
    <property type="entry name" value="T3SS_HrpE/ATPase_suE"/>
</dbReference>